<dbReference type="GO" id="GO:0005634">
    <property type="term" value="C:nucleus"/>
    <property type="evidence" value="ECO:0007669"/>
    <property type="project" value="TreeGrafter"/>
</dbReference>
<organism evidence="3">
    <name type="scientific">Ceratitis capitata</name>
    <name type="common">Mediterranean fruit fly</name>
    <name type="synonym">Tephritis capitata</name>
    <dbReference type="NCBI Taxonomy" id="7213"/>
    <lineage>
        <taxon>Eukaryota</taxon>
        <taxon>Metazoa</taxon>
        <taxon>Ecdysozoa</taxon>
        <taxon>Arthropoda</taxon>
        <taxon>Hexapoda</taxon>
        <taxon>Insecta</taxon>
        <taxon>Pterygota</taxon>
        <taxon>Neoptera</taxon>
        <taxon>Endopterygota</taxon>
        <taxon>Diptera</taxon>
        <taxon>Brachycera</taxon>
        <taxon>Muscomorpha</taxon>
        <taxon>Tephritoidea</taxon>
        <taxon>Tephritidae</taxon>
        <taxon>Ceratitis</taxon>
        <taxon>Ceratitis</taxon>
    </lineage>
</organism>
<dbReference type="PANTHER" id="PTHR13252:SF1">
    <property type="entry name" value="DAMPENED, ISOFORM A"/>
    <property type="match status" value="1"/>
</dbReference>
<dbReference type="Gene3D" id="1.20.1280.50">
    <property type="match status" value="1"/>
</dbReference>
<dbReference type="InterPro" id="IPR001810">
    <property type="entry name" value="F-box_dom"/>
</dbReference>
<sequence length="210" mass="23384">MVSTRQMATSSGNGTVHQNSATSDSARLSVVTAQTQRGMIAGASIVSTIVATRQCGHHQNNQQTQQQEQQQLVSVNESIVATDENAAGTKVELLDLPIEILAKIFSYVEYRKVGQLRAISRKMNEVCMDVLNSTFSRLITQTYNRFHAIKANMPRRESARRNHPLACECDIIETCYMRLSLLQMSFGKHIERGHCCFFPGAVSLSNSKFI</sequence>
<accession>W8B4A0</accession>
<dbReference type="CDD" id="cd22100">
    <property type="entry name" value="F-box_FBXO28"/>
    <property type="match status" value="1"/>
</dbReference>
<dbReference type="Pfam" id="PF12937">
    <property type="entry name" value="F-box-like"/>
    <property type="match status" value="1"/>
</dbReference>
<evidence type="ECO:0000256" key="1">
    <source>
        <dbReference type="SAM" id="MobiDB-lite"/>
    </source>
</evidence>
<dbReference type="InterPro" id="IPR039719">
    <property type="entry name" value="FBXO28"/>
</dbReference>
<protein>
    <submittedName>
        <fullName evidence="3">F-box only protein 28</fullName>
    </submittedName>
</protein>
<evidence type="ECO:0000259" key="2">
    <source>
        <dbReference type="PROSITE" id="PS50181"/>
    </source>
</evidence>
<dbReference type="GO" id="GO:0003713">
    <property type="term" value="F:transcription coactivator activity"/>
    <property type="evidence" value="ECO:0007669"/>
    <property type="project" value="TreeGrafter"/>
</dbReference>
<dbReference type="PANTHER" id="PTHR13252">
    <property type="entry name" value="F-BOX ONLY PROTEIN 28"/>
    <property type="match status" value="1"/>
</dbReference>
<feature type="domain" description="F-box" evidence="2">
    <location>
        <begin position="90"/>
        <end position="138"/>
    </location>
</feature>
<dbReference type="EMBL" id="GAMC01014662">
    <property type="protein sequence ID" value="JAB91893.1"/>
    <property type="molecule type" value="mRNA"/>
</dbReference>
<gene>
    <name evidence="3" type="primary">FBX28</name>
</gene>
<dbReference type="InterPro" id="IPR036047">
    <property type="entry name" value="F-box-like_dom_sf"/>
</dbReference>
<dbReference type="OrthoDB" id="8180181at2759"/>
<proteinExistence type="evidence at transcript level"/>
<name>W8B4A0_CERCA</name>
<dbReference type="AlphaFoldDB" id="W8B4A0"/>
<feature type="region of interest" description="Disordered" evidence="1">
    <location>
        <begin position="1"/>
        <end position="25"/>
    </location>
</feature>
<dbReference type="PROSITE" id="PS50181">
    <property type="entry name" value="FBOX"/>
    <property type="match status" value="1"/>
</dbReference>
<dbReference type="SUPFAM" id="SSF81383">
    <property type="entry name" value="F-box domain"/>
    <property type="match status" value="1"/>
</dbReference>
<evidence type="ECO:0000313" key="3">
    <source>
        <dbReference type="EMBL" id="JAB91893.1"/>
    </source>
</evidence>
<reference evidence="3" key="1">
    <citation type="submission" date="2013-07" db="EMBL/GenBank/DDBJ databases">
        <authorList>
            <person name="Geib S."/>
        </authorList>
    </citation>
    <scope>NUCLEOTIDE SEQUENCE</scope>
</reference>
<reference evidence="3" key="2">
    <citation type="journal article" date="2014" name="BMC Genomics">
        <title>A genomic perspective to assessing quality of mass-reared SIT flies used in Mediterranean fruit fly (Ceratitis capitata) eradication in California.</title>
        <authorList>
            <person name="Calla B."/>
            <person name="Hall B."/>
            <person name="Hou S."/>
            <person name="Geib S.M."/>
        </authorList>
    </citation>
    <scope>NUCLEOTIDE SEQUENCE</scope>
</reference>